<organism evidence="1 2">
    <name type="scientific">Vairimorpha necatrix</name>
    <dbReference type="NCBI Taxonomy" id="6039"/>
    <lineage>
        <taxon>Eukaryota</taxon>
        <taxon>Fungi</taxon>
        <taxon>Fungi incertae sedis</taxon>
        <taxon>Microsporidia</taxon>
        <taxon>Nosematidae</taxon>
        <taxon>Vairimorpha</taxon>
    </lineage>
</organism>
<gene>
    <name evidence="1" type="ORF">VNE69_01177</name>
</gene>
<evidence type="ECO:0000313" key="1">
    <source>
        <dbReference type="EMBL" id="WUR02238.1"/>
    </source>
</evidence>
<name>A0AAX4J8G0_9MICR</name>
<dbReference type="Proteomes" id="UP001334084">
    <property type="component" value="Chromosome 1"/>
</dbReference>
<keyword evidence="2" id="KW-1185">Reference proteome</keyword>
<sequence length="274" mass="33068">MNEDFMTVKEKDYVSYIFTKNLKQTKSDVNYKKLFNNIKQDYTPIKTEVKTSFIFGKDTCRDNKKNRYFTSVKILPDFLKTQCEIDKLISQVIYKKYYNTNLIINFDIENFLTYKSFWKLLNLTFEDSDCKKKWIKLIIKNIDQITDELEFKEFINTWYDKIPKFEINEIDNFFLDFFPTRNLGLICATCLLINNDELFNIFYKCFLDKIGIALKFDEVWNFLVVLMKYCNKDERFKLIKMTKGRLFEIRNDNEKIKSAKNFLKCLGLKLEDLI</sequence>
<accession>A0AAX4J8G0</accession>
<protein>
    <submittedName>
        <fullName evidence="1">Uncharacterized protein</fullName>
    </submittedName>
</protein>
<dbReference type="EMBL" id="CP142726">
    <property type="protein sequence ID" value="WUR02238.1"/>
    <property type="molecule type" value="Genomic_DNA"/>
</dbReference>
<dbReference type="GeneID" id="90540041"/>
<dbReference type="RefSeq" id="XP_065328383.1">
    <property type="nucleotide sequence ID" value="XM_065472311.1"/>
</dbReference>
<reference evidence="1" key="1">
    <citation type="journal article" date="2024" name="BMC Genomics">
        <title>Functional annotation of a divergent genome using sequence and structure-based similarity.</title>
        <authorList>
            <person name="Svedberg D."/>
            <person name="Winiger R.R."/>
            <person name="Berg A."/>
            <person name="Sharma H."/>
            <person name="Tellgren-Roth C."/>
            <person name="Debrunner-Vossbrinck B.A."/>
            <person name="Vossbrinck C.R."/>
            <person name="Barandun J."/>
        </authorList>
    </citation>
    <scope>NUCLEOTIDE SEQUENCE</scope>
    <source>
        <strain evidence="1">Illinois isolate</strain>
    </source>
</reference>
<proteinExistence type="predicted"/>
<dbReference type="KEGG" id="vnx:VNE69_01177"/>
<dbReference type="AlphaFoldDB" id="A0AAX4J8G0"/>
<evidence type="ECO:0000313" key="2">
    <source>
        <dbReference type="Proteomes" id="UP001334084"/>
    </source>
</evidence>